<proteinExistence type="predicted"/>
<evidence type="ECO:0000313" key="2">
    <source>
        <dbReference type="EMBL" id="MEQ2294657.1"/>
    </source>
</evidence>
<feature type="region of interest" description="Disordered" evidence="1">
    <location>
        <begin position="752"/>
        <end position="788"/>
    </location>
</feature>
<reference evidence="2 3" key="1">
    <citation type="submission" date="2021-06" db="EMBL/GenBank/DDBJ databases">
        <authorList>
            <person name="Palmer J.M."/>
        </authorList>
    </citation>
    <scope>NUCLEOTIDE SEQUENCE [LARGE SCALE GENOMIC DNA]</scope>
    <source>
        <strain evidence="2 3">AS_MEX2019</strain>
        <tissue evidence="2">Muscle</tissue>
    </source>
</reference>
<feature type="non-terminal residue" evidence="2">
    <location>
        <position position="1"/>
    </location>
</feature>
<organism evidence="2 3">
    <name type="scientific">Ameca splendens</name>
    <dbReference type="NCBI Taxonomy" id="208324"/>
    <lineage>
        <taxon>Eukaryota</taxon>
        <taxon>Metazoa</taxon>
        <taxon>Chordata</taxon>
        <taxon>Craniata</taxon>
        <taxon>Vertebrata</taxon>
        <taxon>Euteleostomi</taxon>
        <taxon>Actinopterygii</taxon>
        <taxon>Neopterygii</taxon>
        <taxon>Teleostei</taxon>
        <taxon>Neoteleostei</taxon>
        <taxon>Acanthomorphata</taxon>
        <taxon>Ovalentaria</taxon>
        <taxon>Atherinomorphae</taxon>
        <taxon>Cyprinodontiformes</taxon>
        <taxon>Goodeidae</taxon>
        <taxon>Ameca</taxon>
    </lineage>
</organism>
<feature type="region of interest" description="Disordered" evidence="1">
    <location>
        <begin position="249"/>
        <end position="402"/>
    </location>
</feature>
<evidence type="ECO:0000313" key="3">
    <source>
        <dbReference type="Proteomes" id="UP001469553"/>
    </source>
</evidence>
<protein>
    <submittedName>
        <fullName evidence="2">Uncharacterized protein</fullName>
    </submittedName>
</protein>
<evidence type="ECO:0000256" key="1">
    <source>
        <dbReference type="SAM" id="MobiDB-lite"/>
    </source>
</evidence>
<gene>
    <name evidence="2" type="ORF">AMECASPLE_006141</name>
</gene>
<sequence>YGANAGAYGVQRYKGSGFGAQAGGYGGQGTKGNGQGLVAGPSSGNGARPDGQGGYGGNLGKGYGRPPYRPGPAVEMGHFGGPQPARNQGKAYGGNGYNGYRNQPTKGFGGSYGGAGLSLGPRYGNGAKGPMKGYSDSAGVYNGKGSQSNGHAGVRSPNSKGAMPNGYGNPRTGAAKAAKRGFSNILNGHGAIHNGYGGSRGAAGGPQLGYSNGATPNWYGSKPKGYGAAAGAVKGYGPQMNGYGLVDGKGQAVRGADLSNGKSLKGGVLSSQQQTAAAVDGGVVQQPGPEPAPLGLREKGQKGPKYRSVPEPEAVLPSDGTSDPESNRSIKTKAVAGSEAAESTENTPPEDALSMAAAKKTAQESLPGGETENGRVSVSSSQGAKPAKPDCGPTGQWMKRPRSGYNAGGLNFPGLSNGHGAGLGYPYGGKIAQPGYGQGLYPAAGYGNGNLYGGNMGPGKAAKSRSEPVNSYGVVGQPDYATLGQVMHTAEQSGGTRQVSFSEAPVVPAGIDGISQLETHPAGLLPNGAPPSGQSLGMAAEKSNTKYGVDGLQFGQPVNLGVNGAGNYGYRFNPYGPAGEAKATGNYGYGGLPNGGQPLGLGSNGNIPGNYGYGALPYEAQPAGLTPEAKSRGQYGLIGSPNHPAPSGFGFNGKSIAKYGGGEVPYAPQILGFGGEAKSGKYAGKQEAYQSQPLESAARETAGLIYDRQTTETESAGKPYENVGYIKGHVKPDAGAFPAAPTPSPTLEYSFTPDEGVQDLSDTDGTASFFESAPATGTRGEVHMSEHPDDLQLPRQIQIQQQLRLHFHPQGGKKYDLNGFFGNSDY</sequence>
<feature type="compositionally biased region" description="Polar residues" evidence="1">
    <location>
        <begin position="319"/>
        <end position="329"/>
    </location>
</feature>
<feature type="compositionally biased region" description="Polar residues" evidence="1">
    <location>
        <begin position="374"/>
        <end position="383"/>
    </location>
</feature>
<comment type="caution">
    <text evidence="2">The sequence shown here is derived from an EMBL/GenBank/DDBJ whole genome shotgun (WGS) entry which is preliminary data.</text>
</comment>
<keyword evidence="3" id="KW-1185">Reference proteome</keyword>
<name>A0ABV0YLD6_9TELE</name>
<accession>A0ABV0YLD6</accession>
<feature type="region of interest" description="Disordered" evidence="1">
    <location>
        <begin position="33"/>
        <end position="98"/>
    </location>
</feature>
<dbReference type="Proteomes" id="UP001469553">
    <property type="component" value="Unassembled WGS sequence"/>
</dbReference>
<feature type="region of interest" description="Disordered" evidence="1">
    <location>
        <begin position="138"/>
        <end position="174"/>
    </location>
</feature>
<feature type="compositionally biased region" description="Gly residues" evidence="1">
    <location>
        <begin position="51"/>
        <end position="63"/>
    </location>
</feature>
<dbReference type="EMBL" id="JAHRIP010037911">
    <property type="protein sequence ID" value="MEQ2294657.1"/>
    <property type="molecule type" value="Genomic_DNA"/>
</dbReference>